<dbReference type="EMBL" id="JAJFAZ020000008">
    <property type="protein sequence ID" value="KAI5316136.1"/>
    <property type="molecule type" value="Genomic_DNA"/>
</dbReference>
<dbReference type="AlphaFoldDB" id="A0AAD4V1R6"/>
<accession>A0AAD4V1R6</accession>
<organism evidence="1 2">
    <name type="scientific">Prunus dulcis</name>
    <name type="common">Almond</name>
    <name type="synonym">Amygdalus dulcis</name>
    <dbReference type="NCBI Taxonomy" id="3755"/>
    <lineage>
        <taxon>Eukaryota</taxon>
        <taxon>Viridiplantae</taxon>
        <taxon>Streptophyta</taxon>
        <taxon>Embryophyta</taxon>
        <taxon>Tracheophyta</taxon>
        <taxon>Spermatophyta</taxon>
        <taxon>Magnoliopsida</taxon>
        <taxon>eudicotyledons</taxon>
        <taxon>Gunneridae</taxon>
        <taxon>Pentapetalae</taxon>
        <taxon>rosids</taxon>
        <taxon>fabids</taxon>
        <taxon>Rosales</taxon>
        <taxon>Rosaceae</taxon>
        <taxon>Amygdaloideae</taxon>
        <taxon>Amygdaleae</taxon>
        <taxon>Prunus</taxon>
    </lineage>
</organism>
<evidence type="ECO:0000313" key="2">
    <source>
        <dbReference type="Proteomes" id="UP001054821"/>
    </source>
</evidence>
<protein>
    <submittedName>
        <fullName evidence="1">Uncharacterized protein</fullName>
    </submittedName>
</protein>
<dbReference type="Proteomes" id="UP001054821">
    <property type="component" value="Chromosome 8"/>
</dbReference>
<comment type="caution">
    <text evidence="1">The sequence shown here is derived from an EMBL/GenBank/DDBJ whole genome shotgun (WGS) entry which is preliminary data.</text>
</comment>
<keyword evidence="2" id="KW-1185">Reference proteome</keyword>
<sequence length="95" mass="10925">MLKHSQLLFMDEATALVDSQTDATSRRTRLLSSQVLIFLICIWTINLETRRCSISASSLSHINIRLRIIFGRTCDDEMKSWLMGVRLFFSLGRMG</sequence>
<gene>
    <name evidence="1" type="ORF">L3X38_045312</name>
</gene>
<reference evidence="1 2" key="1">
    <citation type="journal article" date="2022" name="G3 (Bethesda)">
        <title>Whole-genome sequence and methylome profiling of the almond [Prunus dulcis (Mill.) D.A. Webb] cultivar 'Nonpareil'.</title>
        <authorList>
            <person name="D'Amico-Willman K.M."/>
            <person name="Ouma W.Z."/>
            <person name="Meulia T."/>
            <person name="Sideli G.M."/>
            <person name="Gradziel T.M."/>
            <person name="Fresnedo-Ramirez J."/>
        </authorList>
    </citation>
    <scope>NUCLEOTIDE SEQUENCE [LARGE SCALE GENOMIC DNA]</scope>
    <source>
        <strain evidence="1">Clone GOH B32 T37-40</strain>
    </source>
</reference>
<evidence type="ECO:0000313" key="1">
    <source>
        <dbReference type="EMBL" id="KAI5316136.1"/>
    </source>
</evidence>
<proteinExistence type="predicted"/>
<name>A0AAD4V1R6_PRUDU</name>